<dbReference type="PANTHER" id="PTHR13696:SF99">
    <property type="entry name" value="COBYRINIC ACID AC-DIAMIDE SYNTHASE"/>
    <property type="match status" value="1"/>
</dbReference>
<reference evidence="2" key="1">
    <citation type="submission" date="2020-02" db="EMBL/GenBank/DDBJ databases">
        <title>Antibiotic resistance/susceptibility profiles of lactic acid-producing cocci isolated from the human vagina, and analysis of the genetic basis of atypical resistances.</title>
        <authorList>
            <person name="Sirichoat A."/>
            <person name="Florez A.B."/>
            <person name="Vazquez L."/>
            <person name="Buppasiri P."/>
            <person name="Panya M."/>
            <person name="Lulitanond V."/>
            <person name="Mayo B."/>
        </authorList>
    </citation>
    <scope>NUCLEOTIDE SEQUENCE</scope>
    <source>
        <strain evidence="2">VA01-10AN</strain>
    </source>
</reference>
<dbReference type="AlphaFoldDB" id="A0A6G4MWU5"/>
<dbReference type="SUPFAM" id="SSF52540">
    <property type="entry name" value="P-loop containing nucleoside triphosphate hydrolases"/>
    <property type="match status" value="1"/>
</dbReference>
<comment type="caution">
    <text evidence="2">The sequence shown here is derived from an EMBL/GenBank/DDBJ whole genome shotgun (WGS) entry which is preliminary data.</text>
</comment>
<dbReference type="Pfam" id="PF13614">
    <property type="entry name" value="AAA_31"/>
    <property type="match status" value="1"/>
</dbReference>
<dbReference type="CDD" id="cd02042">
    <property type="entry name" value="ParAB_family"/>
    <property type="match status" value="1"/>
</dbReference>
<accession>A0A6G4MWU5</accession>
<evidence type="ECO:0000259" key="1">
    <source>
        <dbReference type="Pfam" id="PF13614"/>
    </source>
</evidence>
<protein>
    <submittedName>
        <fullName evidence="2">AAA family ATPase</fullName>
    </submittedName>
</protein>
<dbReference type="PANTHER" id="PTHR13696">
    <property type="entry name" value="P-LOOP CONTAINING NUCLEOSIDE TRIPHOSPHATE HYDROLASE"/>
    <property type="match status" value="1"/>
</dbReference>
<dbReference type="EMBL" id="JAAJBG010000003">
    <property type="protein sequence ID" value="NGG15461.1"/>
    <property type="molecule type" value="Genomic_DNA"/>
</dbReference>
<evidence type="ECO:0000313" key="2">
    <source>
        <dbReference type="EMBL" id="NGG15461.1"/>
    </source>
</evidence>
<dbReference type="InterPro" id="IPR027417">
    <property type="entry name" value="P-loop_NTPase"/>
</dbReference>
<dbReference type="Gene3D" id="3.40.50.300">
    <property type="entry name" value="P-loop containing nucleotide triphosphate hydrolases"/>
    <property type="match status" value="1"/>
</dbReference>
<dbReference type="RefSeq" id="WP_101749923.1">
    <property type="nucleotide sequence ID" value="NZ_CP118029.1"/>
</dbReference>
<name>A0A6G4MWU5_STRAP</name>
<feature type="domain" description="AAA" evidence="1">
    <location>
        <begin position="1"/>
        <end position="167"/>
    </location>
</feature>
<proteinExistence type="predicted"/>
<organism evidence="2">
    <name type="scientific">Streptococcus anginosus</name>
    <dbReference type="NCBI Taxonomy" id="1328"/>
    <lineage>
        <taxon>Bacteria</taxon>
        <taxon>Bacillati</taxon>
        <taxon>Bacillota</taxon>
        <taxon>Bacilli</taxon>
        <taxon>Lactobacillales</taxon>
        <taxon>Streptococcaceae</taxon>
        <taxon>Streptococcus</taxon>
        <taxon>Streptococcus anginosus group</taxon>
    </lineage>
</organism>
<dbReference type="InterPro" id="IPR025669">
    <property type="entry name" value="AAA_dom"/>
</dbReference>
<dbReference type="InterPro" id="IPR050678">
    <property type="entry name" value="DNA_Partitioning_ATPase"/>
</dbReference>
<gene>
    <name evidence="2" type="ORF">G5T13_02120</name>
</gene>
<sequence length="268" mass="30740">MKIITFAAIKGGVGKTTLAFNFGEWLAKKGHKVLFLDLDHQCNLTQTYNIYQSEKTIANAFTGGEVEIKSVKDNISLIPGSVQLDAIERTLENNDKKNMLLYLWMEDNYEKKQLEQFDYILIDCRPDFATATKNAVAVSHAIISPLTPSEFGYNAKFNLSSRLEAFRKDVIDYRTRESYITAKLYFLANMIRPNYGSSRELLEALELEAKEKGTDDLLGIIPAKELFNHSTIDKVSISEMEEKPDLYQKHRKFFDELDQTFSKIYDTI</sequence>